<dbReference type="KEGG" id="asip:AQUSIP_13780"/>
<dbReference type="OrthoDB" id="9800945at2"/>
<evidence type="ECO:0000313" key="2">
    <source>
        <dbReference type="Proteomes" id="UP000324194"/>
    </source>
</evidence>
<name>A0A5E4PGR6_9COXI</name>
<keyword evidence="2" id="KW-1185">Reference proteome</keyword>
<dbReference type="InterPro" id="IPR046038">
    <property type="entry name" value="DUF5996"/>
</dbReference>
<evidence type="ECO:0000313" key="1">
    <source>
        <dbReference type="EMBL" id="VVC76074.1"/>
    </source>
</evidence>
<gene>
    <name evidence="1" type="ORF">AQUSIP_13780</name>
</gene>
<sequence>MSSIIPAQYEPWPALSYEDFKPTQYLLHRIAQALGKLKLATPFDPHWSNVALWLTSQGLTTGPIPYGMGTYSIDLDLIHHQVHCTSSWGDSASFSVRSMSVAQFIGIFLGALSDMGIVISINLMPQEVPNPIAFDKDIETREYNPGLANAWLRIMISSYRVMQRYHSHYYGISPPIGLMWGTLDLRDARYQGIHITGTGANAGYLRRNAMDDAQVEVGWWSGSEQYPRPAYFSFLYPEVKGLEKARIKPRKARWDNTLREFILDYDDVRTAKNPEEELLTFFESTYQSETDIAGWDKSLLVPGQPV</sequence>
<dbReference type="Pfam" id="PF19459">
    <property type="entry name" value="DUF5996"/>
    <property type="match status" value="1"/>
</dbReference>
<dbReference type="AlphaFoldDB" id="A0A5E4PGR6"/>
<dbReference type="Proteomes" id="UP000324194">
    <property type="component" value="Chromosome 1"/>
</dbReference>
<organism evidence="1 2">
    <name type="scientific">Aquicella siphonis</name>
    <dbReference type="NCBI Taxonomy" id="254247"/>
    <lineage>
        <taxon>Bacteria</taxon>
        <taxon>Pseudomonadati</taxon>
        <taxon>Pseudomonadota</taxon>
        <taxon>Gammaproteobacteria</taxon>
        <taxon>Legionellales</taxon>
        <taxon>Coxiellaceae</taxon>
        <taxon>Aquicella</taxon>
    </lineage>
</organism>
<protein>
    <submittedName>
        <fullName evidence="1">Uncharacterized protein</fullName>
    </submittedName>
</protein>
<dbReference type="RefSeq" id="WP_148339325.1">
    <property type="nucleotide sequence ID" value="NZ_LR699119.1"/>
</dbReference>
<proteinExistence type="predicted"/>
<dbReference type="EMBL" id="LR699119">
    <property type="protein sequence ID" value="VVC76074.1"/>
    <property type="molecule type" value="Genomic_DNA"/>
</dbReference>
<reference evidence="1 2" key="1">
    <citation type="submission" date="2019-08" db="EMBL/GenBank/DDBJ databases">
        <authorList>
            <person name="Guy L."/>
        </authorList>
    </citation>
    <scope>NUCLEOTIDE SEQUENCE [LARGE SCALE GENOMIC DNA]</scope>
    <source>
        <strain evidence="1 2">SGT-108</strain>
    </source>
</reference>
<accession>A0A5E4PGR6</accession>